<evidence type="ECO:0000256" key="1">
    <source>
        <dbReference type="SAM" id="MobiDB-lite"/>
    </source>
</evidence>
<evidence type="ECO:0000256" key="2">
    <source>
        <dbReference type="SAM" id="Phobius"/>
    </source>
</evidence>
<feature type="compositionally biased region" description="Basic residues" evidence="1">
    <location>
        <begin position="347"/>
        <end position="356"/>
    </location>
</feature>
<keyword evidence="2" id="KW-0472">Membrane</keyword>
<name>M0HW47_HALEO</name>
<keyword evidence="2" id="KW-1133">Transmembrane helix</keyword>
<dbReference type="AlphaFoldDB" id="M0HW47"/>
<dbReference type="Proteomes" id="UP000011612">
    <property type="component" value="Unassembled WGS sequence"/>
</dbReference>
<comment type="caution">
    <text evidence="3">The sequence shown here is derived from an EMBL/GenBank/DDBJ whole genome shotgun (WGS) entry which is preliminary data.</text>
</comment>
<feature type="transmembrane region" description="Helical" evidence="2">
    <location>
        <begin position="218"/>
        <end position="237"/>
    </location>
</feature>
<keyword evidence="4" id="KW-1185">Reference proteome</keyword>
<gene>
    <name evidence="3" type="ORF">C453_01190</name>
</gene>
<dbReference type="RefSeq" id="WP_008322154.1">
    <property type="nucleotide sequence ID" value="NZ_AOLK01000005.1"/>
</dbReference>
<organism evidence="3 4">
    <name type="scientific">Haloferax elongans ATCC BAA-1513</name>
    <dbReference type="NCBI Taxonomy" id="1230453"/>
    <lineage>
        <taxon>Archaea</taxon>
        <taxon>Methanobacteriati</taxon>
        <taxon>Methanobacteriota</taxon>
        <taxon>Stenosarchaea group</taxon>
        <taxon>Halobacteria</taxon>
        <taxon>Halobacteriales</taxon>
        <taxon>Haloferacaceae</taxon>
        <taxon>Haloferax</taxon>
    </lineage>
</organism>
<dbReference type="InterPro" id="IPR045782">
    <property type="entry name" value="TrbL_3"/>
</dbReference>
<sequence>MGWLEHQVENAINDVLTDIKDALLGLAKDIFDALLSPIVGVPTPKSNARYIVVGAPDNTPWQSLYSDLYLKYIMPLTFVSLMIGLAYIGISSGSISRYRQKRLLRRVALVGIGTFVWFPLVSVPLQFVDAIGHTIAPINDMSSGFGSLAEASIGGLFAVLIMALVSNVLLLIAALIYAFRWLAIAVLTPLIPILGAIWAFEVWPFTPASNMAKRLAGVYPGLVLAGLPAAVLFRIGWQMDLTADPDGLFMLFMGLALIPAACISSLLTIYWSSPTMRSLAHQTARRSNPAAAAATAKTGVGKSVRGARNVHRGFAQNGRGSLGKGGQAKLGGGQSKAYKLGSSARSAKTHAKRYNTLRKSGSGRMRDKAKSDARRAKELAKKRSKQSLKNTKQKVSRW</sequence>
<dbReference type="STRING" id="1230453.C453_01190"/>
<feature type="transmembrane region" description="Helical" evidence="2">
    <location>
        <begin position="72"/>
        <end position="95"/>
    </location>
</feature>
<dbReference type="EMBL" id="AOLK01000005">
    <property type="protein sequence ID" value="ELZ88835.1"/>
    <property type="molecule type" value="Genomic_DNA"/>
</dbReference>
<dbReference type="OrthoDB" id="214874at2157"/>
<dbReference type="PATRIC" id="fig|1230453.4.peg.210"/>
<protein>
    <submittedName>
        <fullName evidence="3">Uncharacterized protein</fullName>
    </submittedName>
</protein>
<feature type="transmembrane region" description="Helical" evidence="2">
    <location>
        <begin position="179"/>
        <end position="198"/>
    </location>
</feature>
<feature type="transmembrane region" description="Helical" evidence="2">
    <location>
        <begin position="249"/>
        <end position="271"/>
    </location>
</feature>
<evidence type="ECO:0000313" key="3">
    <source>
        <dbReference type="EMBL" id="ELZ88835.1"/>
    </source>
</evidence>
<dbReference type="Pfam" id="PF19590">
    <property type="entry name" value="TrbL_3"/>
    <property type="match status" value="1"/>
</dbReference>
<feature type="compositionally biased region" description="Gly residues" evidence="1">
    <location>
        <begin position="320"/>
        <end position="334"/>
    </location>
</feature>
<proteinExistence type="predicted"/>
<feature type="compositionally biased region" description="Basic residues" evidence="1">
    <location>
        <begin position="382"/>
        <end position="398"/>
    </location>
</feature>
<feature type="transmembrane region" description="Helical" evidence="2">
    <location>
        <begin position="107"/>
        <end position="128"/>
    </location>
</feature>
<keyword evidence="2" id="KW-0812">Transmembrane</keyword>
<evidence type="ECO:0000313" key="4">
    <source>
        <dbReference type="Proteomes" id="UP000011612"/>
    </source>
</evidence>
<feature type="transmembrane region" description="Helical" evidence="2">
    <location>
        <begin position="148"/>
        <end position="172"/>
    </location>
</feature>
<accession>M0HW47</accession>
<reference evidence="3 4" key="1">
    <citation type="journal article" date="2014" name="PLoS Genet.">
        <title>Phylogenetically driven sequencing of extremely halophilic archaea reveals strategies for static and dynamic osmo-response.</title>
        <authorList>
            <person name="Becker E.A."/>
            <person name="Seitzer P.M."/>
            <person name="Tritt A."/>
            <person name="Larsen D."/>
            <person name="Krusor M."/>
            <person name="Yao A.I."/>
            <person name="Wu D."/>
            <person name="Madern D."/>
            <person name="Eisen J.A."/>
            <person name="Darling A.E."/>
            <person name="Facciotti M.T."/>
        </authorList>
    </citation>
    <scope>NUCLEOTIDE SEQUENCE [LARGE SCALE GENOMIC DNA]</scope>
    <source>
        <strain evidence="3 4">ATCC BAA-1513</strain>
    </source>
</reference>
<feature type="region of interest" description="Disordered" evidence="1">
    <location>
        <begin position="314"/>
        <end position="398"/>
    </location>
</feature>
<feature type="compositionally biased region" description="Basic and acidic residues" evidence="1">
    <location>
        <begin position="364"/>
        <end position="381"/>
    </location>
</feature>